<evidence type="ECO:0000256" key="2">
    <source>
        <dbReference type="ARBA" id="ARBA00022840"/>
    </source>
</evidence>
<keyword evidence="2" id="KW-0067">ATP-binding</keyword>
<dbReference type="SMART" id="SM00534">
    <property type="entry name" value="MUTSac"/>
    <property type="match status" value="1"/>
</dbReference>
<evidence type="ECO:0000256" key="3">
    <source>
        <dbReference type="ARBA" id="ARBA00023125"/>
    </source>
</evidence>
<sequence>MIYQQYQDNIHRANAEIQELTKKINQNSFARLFVIIGGGALLFYSFQQNNVILVLALTILIVLSFAFLINRQSILEKKRDASLAFLKVNENEIILKETRTTVYDAGAAFEDGKHPYTSDLDIFGPFSLFSLITRCATALGVSVLASWLEHAASKPAILARQQAVAEIAEDLSWSQRFQSQLIFNLSQKTDVKAFLARYFQDSSLSFGTSFMKVYVLLAPLLLAAGVLVAIFVYPIWSYLVLLAIAHLLWTIAMAGKVSLFSSKVDKIGQVLAAYADGLEMVEKRQFTALHNQTLQKQLLTDGKPLSAAFKELSKLINSLDARNNMLVGALLNMCCLWDFKYVMKIVDWKSRYEANILMAFDVIAEFEALNSLAILQRNHPAWVLPIIEDAAAEAVIIAKDITHPLIPTASSVANDYDSTNHRIALITGSNMAGKSTFLRTIGINAVLAYAGAVCSASAFRLPIYHLISYMRIKDSLNESTSTFKAELDRMKFILETVDADKKSFFLIDEMLRGTNSVDKYLGSRAIIRKLMAMAGKGMVATHDLQLATLEEEYNGQVRNYHFDIQVQSSEMLFDYKLKHGRCTVFNASMLLKGIGIDVDQSDKDLQH</sequence>
<feature type="transmembrane region" description="Helical" evidence="4">
    <location>
        <begin position="213"/>
        <end position="233"/>
    </location>
</feature>
<name>A0ABY7WJT9_9SPHI</name>
<dbReference type="SUPFAM" id="SSF48334">
    <property type="entry name" value="DNA repair protein MutS, domain III"/>
    <property type="match status" value="1"/>
</dbReference>
<keyword evidence="7" id="KW-1185">Reference proteome</keyword>
<dbReference type="InterPro" id="IPR036187">
    <property type="entry name" value="DNA_mismatch_repair_MutS_sf"/>
</dbReference>
<keyword evidence="3" id="KW-0238">DNA-binding</keyword>
<evidence type="ECO:0000256" key="1">
    <source>
        <dbReference type="ARBA" id="ARBA00022741"/>
    </source>
</evidence>
<dbReference type="InterPro" id="IPR027417">
    <property type="entry name" value="P-loop_NTPase"/>
</dbReference>
<keyword evidence="4" id="KW-1133">Transmembrane helix</keyword>
<feature type="transmembrane region" description="Helical" evidence="4">
    <location>
        <begin position="239"/>
        <end position="259"/>
    </location>
</feature>
<dbReference type="SUPFAM" id="SSF52540">
    <property type="entry name" value="P-loop containing nucleoside triphosphate hydrolases"/>
    <property type="match status" value="1"/>
</dbReference>
<dbReference type="PANTHER" id="PTHR11361">
    <property type="entry name" value="DNA MISMATCH REPAIR PROTEIN MUTS FAMILY MEMBER"/>
    <property type="match status" value="1"/>
</dbReference>
<keyword evidence="4" id="KW-0812">Transmembrane</keyword>
<dbReference type="InterPro" id="IPR045076">
    <property type="entry name" value="MutS"/>
</dbReference>
<reference evidence="6 7" key="1">
    <citation type="submission" date="2023-02" db="EMBL/GenBank/DDBJ databases">
        <title>Genome sequence of Sphingobacterium sp. KACC 22765.</title>
        <authorList>
            <person name="Kim S."/>
            <person name="Heo J."/>
            <person name="Kwon S.-W."/>
        </authorList>
    </citation>
    <scope>NUCLEOTIDE SEQUENCE [LARGE SCALE GENOMIC DNA]</scope>
    <source>
        <strain evidence="6 7">KACC 22765</strain>
    </source>
</reference>
<accession>A0ABY7WJT9</accession>
<evidence type="ECO:0000256" key="4">
    <source>
        <dbReference type="SAM" id="Phobius"/>
    </source>
</evidence>
<organism evidence="6 7">
    <name type="scientific">Sphingobacterium oryzagri</name>
    <dbReference type="NCBI Taxonomy" id="3025669"/>
    <lineage>
        <taxon>Bacteria</taxon>
        <taxon>Pseudomonadati</taxon>
        <taxon>Bacteroidota</taxon>
        <taxon>Sphingobacteriia</taxon>
        <taxon>Sphingobacteriales</taxon>
        <taxon>Sphingobacteriaceae</taxon>
        <taxon>Sphingobacterium</taxon>
    </lineage>
</organism>
<dbReference type="Pfam" id="PF00488">
    <property type="entry name" value="MutS_V"/>
    <property type="match status" value="1"/>
</dbReference>
<dbReference type="RefSeq" id="WP_274268482.1">
    <property type="nucleotide sequence ID" value="NZ_CP117880.1"/>
</dbReference>
<feature type="transmembrane region" description="Helical" evidence="4">
    <location>
        <begin position="29"/>
        <end position="46"/>
    </location>
</feature>
<evidence type="ECO:0000313" key="7">
    <source>
        <dbReference type="Proteomes" id="UP001221558"/>
    </source>
</evidence>
<feature type="domain" description="DNA mismatch repair proteins mutS family" evidence="5">
    <location>
        <begin position="421"/>
        <end position="592"/>
    </location>
</feature>
<keyword evidence="1" id="KW-0547">Nucleotide-binding</keyword>
<gene>
    <name evidence="6" type="ORF">PQ465_05160</name>
</gene>
<keyword evidence="4" id="KW-0472">Membrane</keyword>
<evidence type="ECO:0000313" key="6">
    <source>
        <dbReference type="EMBL" id="WDF69770.1"/>
    </source>
</evidence>
<dbReference type="InterPro" id="IPR000432">
    <property type="entry name" value="DNA_mismatch_repair_MutS_C"/>
</dbReference>
<evidence type="ECO:0000259" key="5">
    <source>
        <dbReference type="SMART" id="SM00534"/>
    </source>
</evidence>
<dbReference type="PANTHER" id="PTHR11361:SF99">
    <property type="entry name" value="DNA MISMATCH REPAIR PROTEIN"/>
    <property type="match status" value="1"/>
</dbReference>
<feature type="transmembrane region" description="Helical" evidence="4">
    <location>
        <begin position="52"/>
        <end position="69"/>
    </location>
</feature>
<dbReference type="Gene3D" id="3.40.50.300">
    <property type="entry name" value="P-loop containing nucleotide triphosphate hydrolases"/>
    <property type="match status" value="1"/>
</dbReference>
<protein>
    <submittedName>
        <fullName evidence="6">DNA mismatch repair protein MutS</fullName>
    </submittedName>
</protein>
<proteinExistence type="predicted"/>
<dbReference type="Gene3D" id="1.10.1420.10">
    <property type="match status" value="1"/>
</dbReference>
<dbReference type="Proteomes" id="UP001221558">
    <property type="component" value="Chromosome"/>
</dbReference>
<dbReference type="EMBL" id="CP117880">
    <property type="protein sequence ID" value="WDF69770.1"/>
    <property type="molecule type" value="Genomic_DNA"/>
</dbReference>